<organism evidence="2 3">
    <name type="scientific">Aromatoleum aromaticum (strain DSM 19018 / LMG 30748 / EbN1)</name>
    <name type="common">Azoarcus sp. (strain EbN1)</name>
    <dbReference type="NCBI Taxonomy" id="76114"/>
    <lineage>
        <taxon>Bacteria</taxon>
        <taxon>Pseudomonadati</taxon>
        <taxon>Pseudomonadota</taxon>
        <taxon>Betaproteobacteria</taxon>
        <taxon>Rhodocyclales</taxon>
        <taxon>Rhodocyclaceae</taxon>
        <taxon>Aromatoleum</taxon>
    </lineage>
</organism>
<dbReference type="AlphaFoldDB" id="Q5P8N3"/>
<protein>
    <submittedName>
        <fullName evidence="2">Uncharacterized protein</fullName>
    </submittedName>
</protein>
<evidence type="ECO:0000256" key="1">
    <source>
        <dbReference type="SAM" id="MobiDB-lite"/>
    </source>
</evidence>
<evidence type="ECO:0000313" key="3">
    <source>
        <dbReference type="Proteomes" id="UP000006552"/>
    </source>
</evidence>
<evidence type="ECO:0000313" key="2">
    <source>
        <dbReference type="EMBL" id="CAI06326.1"/>
    </source>
</evidence>
<name>Q5P8N3_AROAE</name>
<dbReference type="EMBL" id="CR555306">
    <property type="protein sequence ID" value="CAI06326.1"/>
    <property type="molecule type" value="Genomic_DNA"/>
</dbReference>
<proteinExistence type="predicted"/>
<dbReference type="STRING" id="76114.ebA394"/>
<accession>Q5P8N3</accession>
<gene>
    <name evidence="2" type="ORF">ebA394</name>
</gene>
<sequence>MQAPVSGQSRCKVWRARPRGAFVKSRKIFRLYACVDRAKMIVTETAPKGGSPAAVRSNGLPAQSERAPSP</sequence>
<feature type="region of interest" description="Disordered" evidence="1">
    <location>
        <begin position="45"/>
        <end position="70"/>
    </location>
</feature>
<dbReference type="KEGG" id="eba:ebA394"/>
<reference evidence="2 3" key="1">
    <citation type="journal article" date="2005" name="Arch. Microbiol.">
        <title>The genome sequence of an anaerobic aromatic-degrading denitrifying bacterium, strain EbN1.</title>
        <authorList>
            <person name="Rabus R."/>
            <person name="Kube M."/>
            <person name="Heider J."/>
            <person name="Beck A."/>
            <person name="Heitmann K."/>
            <person name="Widdel F."/>
            <person name="Reinhardt R."/>
        </authorList>
    </citation>
    <scope>NUCLEOTIDE SEQUENCE [LARGE SCALE GENOMIC DNA]</scope>
    <source>
        <strain evidence="2 3">EbN1</strain>
    </source>
</reference>
<dbReference type="HOGENOM" id="CLU_2748978_0_0_4"/>
<keyword evidence="3" id="KW-1185">Reference proteome</keyword>
<dbReference type="Proteomes" id="UP000006552">
    <property type="component" value="Chromosome"/>
</dbReference>